<evidence type="ECO:0000313" key="2">
    <source>
        <dbReference type="EMBL" id="UVD81996.1"/>
    </source>
</evidence>
<gene>
    <name evidence="2" type="ORF">NV226_01665</name>
</gene>
<evidence type="ECO:0000313" key="3">
    <source>
        <dbReference type="Proteomes" id="UP001059252"/>
    </source>
</evidence>
<evidence type="ECO:0000256" key="1">
    <source>
        <dbReference type="SAM" id="Phobius"/>
    </source>
</evidence>
<sequence length="234" mass="27835">MPKTIFFLNKEKTKKFFNHKIFSLAIQIILIFCVIWIALFSPLIILLNIKQFFLAPFNIKHIDQNIDIDEAYSNYVALINYLTFTNSASLQFPTYKISATGIIHFEDVKHILNIITAILIATSLIFIPVLSFAIWKKQFNFLIWSFLTALILILIIIIAFAIDADKLFIWFHKVFFNNDYWYFDPDKDEIIKVLPQMFFYNFLFFVFGISLCIFIFQLVVWVLLRKKYRKKTSY</sequence>
<organism evidence="2 3">
    <name type="scientific">Mycoplasma iguanae</name>
    <dbReference type="NCBI Taxonomy" id="292461"/>
    <lineage>
        <taxon>Bacteria</taxon>
        <taxon>Bacillati</taxon>
        <taxon>Mycoplasmatota</taxon>
        <taxon>Mollicutes</taxon>
        <taxon>Mycoplasmataceae</taxon>
        <taxon>Mycoplasma</taxon>
    </lineage>
</organism>
<keyword evidence="1" id="KW-0812">Transmembrane</keyword>
<keyword evidence="1" id="KW-1133">Transmembrane helix</keyword>
<feature type="transmembrane region" description="Helical" evidence="1">
    <location>
        <begin position="111"/>
        <end position="134"/>
    </location>
</feature>
<dbReference type="EMBL" id="CP102734">
    <property type="protein sequence ID" value="UVD81996.1"/>
    <property type="molecule type" value="Genomic_DNA"/>
</dbReference>
<protein>
    <submittedName>
        <fullName evidence="2">TIGR01906 family membrane protein</fullName>
    </submittedName>
</protein>
<accession>A0ABY5R909</accession>
<dbReference type="Proteomes" id="UP001059252">
    <property type="component" value="Chromosome"/>
</dbReference>
<feature type="transmembrane region" description="Helical" evidence="1">
    <location>
        <begin position="202"/>
        <end position="224"/>
    </location>
</feature>
<feature type="transmembrane region" description="Helical" evidence="1">
    <location>
        <begin position="21"/>
        <end position="47"/>
    </location>
</feature>
<dbReference type="RefSeq" id="WP_258211170.1">
    <property type="nucleotide sequence ID" value="NZ_CP102734.1"/>
</dbReference>
<dbReference type="Pfam" id="PF07314">
    <property type="entry name" value="Lit"/>
    <property type="match status" value="1"/>
</dbReference>
<proteinExistence type="predicted"/>
<reference evidence="2" key="1">
    <citation type="submission" date="2022-08" db="EMBL/GenBank/DDBJ databases">
        <title>Complete genome of Mycoplasma iguanae type strain 2327.</title>
        <authorList>
            <person name="Spergser J."/>
        </authorList>
    </citation>
    <scope>NUCLEOTIDE SEQUENCE</scope>
    <source>
        <strain evidence="2">2327</strain>
    </source>
</reference>
<keyword evidence="3" id="KW-1185">Reference proteome</keyword>
<feature type="transmembrane region" description="Helical" evidence="1">
    <location>
        <begin position="141"/>
        <end position="162"/>
    </location>
</feature>
<keyword evidence="1" id="KW-0472">Membrane</keyword>
<name>A0ABY5R909_9MOLU</name>
<dbReference type="InterPro" id="IPR010178">
    <property type="entry name" value="Lit"/>
</dbReference>
<dbReference type="NCBIfam" id="TIGR01906">
    <property type="entry name" value="integ_TIGR01906"/>
    <property type="match status" value="1"/>
</dbReference>